<reference evidence="1 2" key="1">
    <citation type="submission" date="2023-07" db="EMBL/GenBank/DDBJ databases">
        <title>Sorghum-associated microbial communities from plants grown in Nebraska, USA.</title>
        <authorList>
            <person name="Schachtman D."/>
        </authorList>
    </citation>
    <scope>NUCLEOTIDE SEQUENCE [LARGE SCALE GENOMIC DNA]</scope>
    <source>
        <strain evidence="1 2">4099</strain>
    </source>
</reference>
<dbReference type="RefSeq" id="WP_310235459.1">
    <property type="nucleotide sequence ID" value="NZ_JAVDWO010000007.1"/>
</dbReference>
<accession>A0ABU1XYR8</accession>
<sequence>MAVFPPDVHILFQGFGEAFDPSVERTEMERGLPKQRVLNSQVLMQVNATLLFSSKASAVGFEDWYFDTIKRIGEFDFVHPRTGTTHRGRFRGGNIGTLVPRNPRYTRSTRDVVLEYLR</sequence>
<protein>
    <submittedName>
        <fullName evidence="1">Uncharacterized protein</fullName>
    </submittedName>
</protein>
<comment type="caution">
    <text evidence="1">The sequence shown here is derived from an EMBL/GenBank/DDBJ whole genome shotgun (WGS) entry which is preliminary data.</text>
</comment>
<proteinExistence type="predicted"/>
<dbReference type="EMBL" id="JAVDWO010000007">
    <property type="protein sequence ID" value="MDR7193355.1"/>
    <property type="molecule type" value="Genomic_DNA"/>
</dbReference>
<dbReference type="Proteomes" id="UP001256588">
    <property type="component" value="Unassembled WGS sequence"/>
</dbReference>
<gene>
    <name evidence="1" type="ORF">J2W68_002089</name>
</gene>
<evidence type="ECO:0000313" key="2">
    <source>
        <dbReference type="Proteomes" id="UP001256588"/>
    </source>
</evidence>
<evidence type="ECO:0000313" key="1">
    <source>
        <dbReference type="EMBL" id="MDR7193355.1"/>
    </source>
</evidence>
<name>A0ABU1XYR8_9GAMM</name>
<organism evidence="1 2">
    <name type="scientific">Luteimonas terrae</name>
    <dbReference type="NCBI Taxonomy" id="1530191"/>
    <lineage>
        <taxon>Bacteria</taxon>
        <taxon>Pseudomonadati</taxon>
        <taxon>Pseudomonadota</taxon>
        <taxon>Gammaproteobacteria</taxon>
        <taxon>Lysobacterales</taxon>
        <taxon>Lysobacteraceae</taxon>
        <taxon>Luteimonas</taxon>
    </lineage>
</organism>
<keyword evidence="2" id="KW-1185">Reference proteome</keyword>